<dbReference type="Pfam" id="PF01221">
    <property type="entry name" value="Dynein_light"/>
    <property type="match status" value="2"/>
</dbReference>
<keyword evidence="8" id="KW-0653">Protein transport</keyword>
<dbReference type="GO" id="GO:0045505">
    <property type="term" value="F:dynein intermediate chain binding"/>
    <property type="evidence" value="ECO:0007669"/>
    <property type="project" value="TreeGrafter"/>
</dbReference>
<keyword evidence="10" id="KW-0539">Nucleus</keyword>
<dbReference type="GO" id="GO:0005874">
    <property type="term" value="C:microtubule"/>
    <property type="evidence" value="ECO:0007669"/>
    <property type="project" value="UniProtKB-KW"/>
</dbReference>
<dbReference type="PANTHER" id="PTHR11886:SF35">
    <property type="entry name" value="DYNEIN LIGHT CHAIN"/>
    <property type="match status" value="1"/>
</dbReference>
<proteinExistence type="predicted"/>
<evidence type="ECO:0000256" key="9">
    <source>
        <dbReference type="ARBA" id="ARBA00023212"/>
    </source>
</evidence>
<evidence type="ECO:0000256" key="2">
    <source>
        <dbReference type="ARBA" id="ARBA00004245"/>
    </source>
</evidence>
<keyword evidence="6" id="KW-0493">Microtubule</keyword>
<keyword evidence="5" id="KW-0963">Cytoplasm</keyword>
<reference evidence="12" key="1">
    <citation type="journal article" date="2012" name="Nat. Genet.">
        <title>Whole-genome sequence of Schistosoma haematobium.</title>
        <authorList>
            <person name="Young N.D."/>
            <person name="Jex A.R."/>
            <person name="Li B."/>
            <person name="Liu S."/>
            <person name="Yang L."/>
            <person name="Xiong Z."/>
            <person name="Li Y."/>
            <person name="Cantacessi C."/>
            <person name="Hall R.S."/>
            <person name="Xu X."/>
            <person name="Chen F."/>
            <person name="Wu X."/>
            <person name="Zerlotini A."/>
            <person name="Oliveira G."/>
            <person name="Hofmann A."/>
            <person name="Zhang G."/>
            <person name="Fang X."/>
            <person name="Kang Y."/>
            <person name="Campbell B.E."/>
            <person name="Loukas A."/>
            <person name="Ranganathan S."/>
            <person name="Rollinson D."/>
            <person name="Rinaldi G."/>
            <person name="Brindley P.J."/>
            <person name="Yang H."/>
            <person name="Wang J."/>
            <person name="Wang J."/>
            <person name="Gasser R.B."/>
        </authorList>
    </citation>
    <scope>NUCLEOTIDE SEQUENCE [LARGE SCALE GENOMIC DNA]</scope>
</reference>
<reference evidence="11" key="3">
    <citation type="submission" date="2021-06" db="EMBL/GenBank/DDBJ databases">
        <title>Chromosome-level genome assembly for S. haematobium.</title>
        <authorList>
            <person name="Stroehlein A.J."/>
        </authorList>
    </citation>
    <scope>NUCLEOTIDE SEQUENCE</scope>
</reference>
<evidence type="ECO:0000256" key="10">
    <source>
        <dbReference type="ARBA" id="ARBA00023242"/>
    </source>
</evidence>
<accession>A0A094ZQK2</accession>
<gene>
    <name evidence="11" type="ORF">MS3_00001801</name>
    <name evidence="12" type="ORF">MS3_05351</name>
</gene>
<sequence>MSERKAVIKNADMSNEMQEDAIHIAAGALDKHDLEKDIAANIKKEFDRKYNPTWHCIVGRNFGRSFISTLSLMDQLVFAYIALQYYPFTKLIMETSIDLLESSEVKAHVCHTDMNQTMQDEIISICLKFWSLNQRSLDTTAYIKRNLDIKYGPAWHCIIGDEYNSCVTHDSQYFLDFKFEKKSFMIYKTSL</sequence>
<evidence type="ECO:0000313" key="11">
    <source>
        <dbReference type="EMBL" id="KAH9595939.1"/>
    </source>
</evidence>
<dbReference type="FunFam" id="3.30.740.10:FF:000005">
    <property type="entry name" value="Dynein light chain"/>
    <property type="match status" value="2"/>
</dbReference>
<dbReference type="EMBL" id="KL250837">
    <property type="protein sequence ID" value="KGB37030.1"/>
    <property type="molecule type" value="Genomic_DNA"/>
</dbReference>
<dbReference type="AlphaFoldDB" id="A0A094ZQK2"/>
<evidence type="ECO:0000313" key="12">
    <source>
        <dbReference type="EMBL" id="KGB37030.1"/>
    </source>
</evidence>
<evidence type="ECO:0000313" key="13">
    <source>
        <dbReference type="Proteomes" id="UP000471633"/>
    </source>
</evidence>
<dbReference type="EMBL" id="AMPZ03000001">
    <property type="protein sequence ID" value="KAH9595939.1"/>
    <property type="molecule type" value="Genomic_DNA"/>
</dbReference>
<dbReference type="Gene3D" id="3.30.740.10">
    <property type="entry name" value="Protein Inhibitor Of Neuronal Nitric Oxide Synthase"/>
    <property type="match status" value="2"/>
</dbReference>
<evidence type="ECO:0000256" key="5">
    <source>
        <dbReference type="ARBA" id="ARBA00022490"/>
    </source>
</evidence>
<dbReference type="GO" id="GO:0007017">
    <property type="term" value="P:microtubule-based process"/>
    <property type="evidence" value="ECO:0007669"/>
    <property type="project" value="InterPro"/>
</dbReference>
<reference evidence="11" key="2">
    <citation type="journal article" date="2019" name="Gigascience">
        <title>High-quality Schistosoma haematobium genome achieved by single-molecule and long-range sequencing.</title>
        <authorList>
            <person name="Stroehlein A.J."/>
            <person name="Korhonen P.K."/>
            <person name="Chong T.M."/>
            <person name="Lim Y.L."/>
            <person name="Chan K.G."/>
            <person name="Webster B."/>
            <person name="Rollinson D."/>
            <person name="Brindley P.J."/>
            <person name="Gasser R.B."/>
            <person name="Young N.D."/>
        </authorList>
    </citation>
    <scope>NUCLEOTIDE SEQUENCE</scope>
</reference>
<dbReference type="CDD" id="cd21450">
    <property type="entry name" value="DLC-like_DYNLL1-like"/>
    <property type="match status" value="1"/>
</dbReference>
<dbReference type="GO" id="GO:0051028">
    <property type="term" value="P:mRNA transport"/>
    <property type="evidence" value="ECO:0007669"/>
    <property type="project" value="UniProtKB-KW"/>
</dbReference>
<evidence type="ECO:0000256" key="8">
    <source>
        <dbReference type="ARBA" id="ARBA00022927"/>
    </source>
</evidence>
<dbReference type="InterPro" id="IPR001372">
    <property type="entry name" value="Dynein_light_chain_typ-1/2"/>
</dbReference>
<dbReference type="SUPFAM" id="SSF54648">
    <property type="entry name" value="DLC"/>
    <property type="match status" value="2"/>
</dbReference>
<dbReference type="GO" id="GO:0005868">
    <property type="term" value="C:cytoplasmic dynein complex"/>
    <property type="evidence" value="ECO:0007669"/>
    <property type="project" value="TreeGrafter"/>
</dbReference>
<dbReference type="GO" id="GO:0015031">
    <property type="term" value="P:protein transport"/>
    <property type="evidence" value="ECO:0007669"/>
    <property type="project" value="UniProtKB-KW"/>
</dbReference>
<protein>
    <recommendedName>
        <fullName evidence="3">Dynein light chain 1, cytoplasmic</fullName>
    </recommendedName>
</protein>
<name>A0A094ZQK2_SCHHA</name>
<dbReference type="Proteomes" id="UP000471633">
    <property type="component" value="Unassembled WGS sequence"/>
</dbReference>
<dbReference type="GO" id="GO:0005634">
    <property type="term" value="C:nucleus"/>
    <property type="evidence" value="ECO:0007669"/>
    <property type="project" value="UniProtKB-SubCell"/>
</dbReference>
<evidence type="ECO:0000256" key="4">
    <source>
        <dbReference type="ARBA" id="ARBA00022448"/>
    </source>
</evidence>
<dbReference type="GeneID" id="24592812"/>
<comment type="subcellular location">
    <subcellularLocation>
        <location evidence="2">Cytoplasm</location>
        <location evidence="2">Cytoskeleton</location>
    </subcellularLocation>
    <subcellularLocation>
        <location evidence="1">Nucleus</location>
    </subcellularLocation>
</comment>
<organism evidence="12">
    <name type="scientific">Schistosoma haematobium</name>
    <name type="common">Blood fluke</name>
    <dbReference type="NCBI Taxonomy" id="6185"/>
    <lineage>
        <taxon>Eukaryota</taxon>
        <taxon>Metazoa</taxon>
        <taxon>Spiralia</taxon>
        <taxon>Lophotrochozoa</taxon>
        <taxon>Platyhelminthes</taxon>
        <taxon>Trematoda</taxon>
        <taxon>Digenea</taxon>
        <taxon>Strigeidida</taxon>
        <taxon>Schistosomatoidea</taxon>
        <taxon>Schistosomatidae</taxon>
        <taxon>Schistosoma</taxon>
    </lineage>
</organism>
<keyword evidence="13" id="KW-1185">Reference proteome</keyword>
<evidence type="ECO:0000256" key="1">
    <source>
        <dbReference type="ARBA" id="ARBA00004123"/>
    </source>
</evidence>
<dbReference type="RefSeq" id="XP_012796792.1">
    <property type="nucleotide sequence ID" value="XM_012941338.1"/>
</dbReference>
<keyword evidence="4" id="KW-0813">Transport</keyword>
<dbReference type="STRING" id="6185.A0A094ZQK2"/>
<dbReference type="InterPro" id="IPR037177">
    <property type="entry name" value="DLC_sf"/>
</dbReference>
<keyword evidence="9" id="KW-0206">Cytoskeleton</keyword>
<reference evidence="11" key="4">
    <citation type="journal article" date="2022" name="PLoS Pathog.">
        <title>Chromosome-level genome of Schistosoma haematobium underpins genome-wide explorations of molecular variation.</title>
        <authorList>
            <person name="Stroehlein A.J."/>
            <person name="Korhonen P.K."/>
            <person name="Lee V.V."/>
            <person name="Ralph S.A."/>
            <person name="Mentink-Kane M."/>
            <person name="You H."/>
            <person name="McManus D.P."/>
            <person name="Tchuente L.T."/>
            <person name="Stothard J.R."/>
            <person name="Kaur P."/>
            <person name="Dudchenko O."/>
            <person name="Aiden E.L."/>
            <person name="Yang B."/>
            <person name="Yang H."/>
            <person name="Emery A.M."/>
            <person name="Webster B.L."/>
            <person name="Brindley P.J."/>
            <person name="Rollinson D."/>
            <person name="Chang B.C.H."/>
            <person name="Gasser R.B."/>
            <person name="Young N.D."/>
        </authorList>
    </citation>
    <scope>NUCLEOTIDE SEQUENCE</scope>
</reference>
<evidence type="ECO:0000256" key="7">
    <source>
        <dbReference type="ARBA" id="ARBA00022816"/>
    </source>
</evidence>
<dbReference type="SMART" id="SM01375">
    <property type="entry name" value="Dynein_light"/>
    <property type="match status" value="2"/>
</dbReference>
<evidence type="ECO:0000256" key="3">
    <source>
        <dbReference type="ARBA" id="ARBA00015062"/>
    </source>
</evidence>
<dbReference type="KEGG" id="shx:MS3_00001801"/>
<dbReference type="CDD" id="cd21452">
    <property type="entry name" value="DLC-like_DYNLL1_DYNLL2"/>
    <property type="match status" value="1"/>
</dbReference>
<dbReference type="PANTHER" id="PTHR11886">
    <property type="entry name" value="DYNEIN LIGHT CHAIN"/>
    <property type="match status" value="1"/>
</dbReference>
<keyword evidence="7" id="KW-0509">mRNA transport</keyword>
<evidence type="ECO:0000256" key="6">
    <source>
        <dbReference type="ARBA" id="ARBA00022701"/>
    </source>
</evidence>
<dbReference type="CTD" id="24592812"/>